<evidence type="ECO:0000256" key="7">
    <source>
        <dbReference type="PROSITE-ProRule" id="PRU10141"/>
    </source>
</evidence>
<evidence type="ECO:0000256" key="6">
    <source>
        <dbReference type="ARBA" id="ARBA00022840"/>
    </source>
</evidence>
<dbReference type="InterPro" id="IPR008271">
    <property type="entry name" value="Ser/Thr_kinase_AS"/>
</dbReference>
<proteinExistence type="predicted"/>
<dbReference type="Gene3D" id="1.10.510.10">
    <property type="entry name" value="Transferase(Phosphotransferase) domain 1"/>
    <property type="match status" value="1"/>
</dbReference>
<keyword evidence="3" id="KW-0808">Transferase</keyword>
<evidence type="ECO:0000259" key="8">
    <source>
        <dbReference type="PROSITE" id="PS50011"/>
    </source>
</evidence>
<accession>A0A7W4W0C0</accession>
<dbReference type="PANTHER" id="PTHR43289">
    <property type="entry name" value="MITOGEN-ACTIVATED PROTEIN KINASE KINASE KINASE 20-RELATED"/>
    <property type="match status" value="1"/>
</dbReference>
<dbReference type="InterPro" id="IPR011009">
    <property type="entry name" value="Kinase-like_dom_sf"/>
</dbReference>
<keyword evidence="10" id="KW-1185">Reference proteome</keyword>
<protein>
    <recommendedName>
        <fullName evidence="1">non-specific serine/threonine protein kinase</fullName>
        <ecNumber evidence="1">2.7.11.1</ecNumber>
    </recommendedName>
</protein>
<dbReference type="CDD" id="cd14014">
    <property type="entry name" value="STKc_PknB_like"/>
    <property type="match status" value="1"/>
</dbReference>
<dbReference type="Gene3D" id="3.30.200.20">
    <property type="entry name" value="Phosphorylase Kinase, domain 1"/>
    <property type="match status" value="1"/>
</dbReference>
<keyword evidence="2" id="KW-0723">Serine/threonine-protein kinase</keyword>
<evidence type="ECO:0000256" key="3">
    <source>
        <dbReference type="ARBA" id="ARBA00022679"/>
    </source>
</evidence>
<dbReference type="PROSITE" id="PS00107">
    <property type="entry name" value="PROTEIN_KINASE_ATP"/>
    <property type="match status" value="1"/>
</dbReference>
<dbReference type="GO" id="GO:0004674">
    <property type="term" value="F:protein serine/threonine kinase activity"/>
    <property type="evidence" value="ECO:0007669"/>
    <property type="project" value="UniProtKB-KW"/>
</dbReference>
<dbReference type="AlphaFoldDB" id="A0A7W4W0C0"/>
<dbReference type="Proteomes" id="UP000589626">
    <property type="component" value="Unassembled WGS sequence"/>
</dbReference>
<name>A0A7W4W0C0_9ACTN</name>
<feature type="binding site" evidence="7">
    <location>
        <position position="39"/>
    </location>
    <ligand>
        <name>ATP</name>
        <dbReference type="ChEBI" id="CHEBI:30616"/>
    </ligand>
</feature>
<evidence type="ECO:0000256" key="1">
    <source>
        <dbReference type="ARBA" id="ARBA00012513"/>
    </source>
</evidence>
<keyword evidence="4 7" id="KW-0547">Nucleotide-binding</keyword>
<organism evidence="9 10">
    <name type="scientific">Nocardioides soli</name>
    <dbReference type="NCBI Taxonomy" id="1036020"/>
    <lineage>
        <taxon>Bacteria</taxon>
        <taxon>Bacillati</taxon>
        <taxon>Actinomycetota</taxon>
        <taxon>Actinomycetes</taxon>
        <taxon>Propionibacteriales</taxon>
        <taxon>Nocardioidaceae</taxon>
        <taxon>Nocardioides</taxon>
    </lineage>
</organism>
<dbReference type="SUPFAM" id="SSF56112">
    <property type="entry name" value="Protein kinase-like (PK-like)"/>
    <property type="match status" value="1"/>
</dbReference>
<evidence type="ECO:0000313" key="9">
    <source>
        <dbReference type="EMBL" id="MBB3045116.1"/>
    </source>
</evidence>
<dbReference type="EC" id="2.7.11.1" evidence="1"/>
<dbReference type="SMART" id="SM00220">
    <property type="entry name" value="S_TKc"/>
    <property type="match status" value="1"/>
</dbReference>
<dbReference type="Pfam" id="PF00069">
    <property type="entry name" value="Pkinase"/>
    <property type="match status" value="1"/>
</dbReference>
<dbReference type="EMBL" id="JACHWR010000005">
    <property type="protein sequence ID" value="MBB3045116.1"/>
    <property type="molecule type" value="Genomic_DNA"/>
</dbReference>
<reference evidence="9 10" key="1">
    <citation type="submission" date="2020-08" db="EMBL/GenBank/DDBJ databases">
        <title>Sequencing the genomes of 1000 actinobacteria strains.</title>
        <authorList>
            <person name="Klenk H.-P."/>
        </authorList>
    </citation>
    <scope>NUCLEOTIDE SEQUENCE [LARGE SCALE GENOMIC DNA]</scope>
    <source>
        <strain evidence="9 10">DSM 105498</strain>
    </source>
</reference>
<evidence type="ECO:0000313" key="10">
    <source>
        <dbReference type="Proteomes" id="UP000589626"/>
    </source>
</evidence>
<dbReference type="PANTHER" id="PTHR43289:SF6">
    <property type="entry name" value="SERINE_THREONINE-PROTEIN KINASE NEKL-3"/>
    <property type="match status" value="1"/>
</dbReference>
<evidence type="ECO:0000256" key="2">
    <source>
        <dbReference type="ARBA" id="ARBA00022527"/>
    </source>
</evidence>
<keyword evidence="6 7" id="KW-0067">ATP-binding</keyword>
<dbReference type="GO" id="GO:0005524">
    <property type="term" value="F:ATP binding"/>
    <property type="evidence" value="ECO:0007669"/>
    <property type="project" value="UniProtKB-UniRule"/>
</dbReference>
<evidence type="ECO:0000256" key="5">
    <source>
        <dbReference type="ARBA" id="ARBA00022777"/>
    </source>
</evidence>
<sequence>MPMPARLGRYAVRRRIGAGAFATVWLAYDEQLDSPVAVKVLADNWTEDQAVRQRFLEEGRFLRKVESPYVVAVYDAGELDDGRPYLVMSYADQGTLADRLGIDGLAPAQALDVVRQVGAGLQTLHERGVLHRDLKPANVLFRAVDGRLHAMVADLGLGKSMEVSSRLTVIAGTPSFVSPEQAQGEPLDPRSDLYSLGALSYLLLSGRAAFSHASLAAAAAPGPPPPLSTSERPVSEAVSAVVARALAVDREARWPDVASYVGALADALGPDVEGADAAAWLPLDPQLTQAAGAPSLLAGPEPLLGPPAPSHRLRRWLLGGVAAAAVLAGSGAAGYLVAQRADPEVTVTDDEAALSVTVPAAWERTVATDGWRPPGVDARFPALSVATGPDWADPGSSVEGVFLGVLPGDELPVQLPQHPECAEAGERVTDSGGLGPSATVVHRDCPGGYVVERVVQVTDDQLLWVQVRSADRGAVNRVLDDVDAHGM</sequence>
<dbReference type="InterPro" id="IPR017441">
    <property type="entry name" value="Protein_kinase_ATP_BS"/>
</dbReference>
<dbReference type="PROSITE" id="PS50011">
    <property type="entry name" value="PROTEIN_KINASE_DOM"/>
    <property type="match status" value="1"/>
</dbReference>
<gene>
    <name evidence="9" type="ORF">FHU40_004969</name>
</gene>
<feature type="domain" description="Protein kinase" evidence="8">
    <location>
        <begin position="10"/>
        <end position="268"/>
    </location>
</feature>
<keyword evidence="5" id="KW-0418">Kinase</keyword>
<dbReference type="PROSITE" id="PS00108">
    <property type="entry name" value="PROTEIN_KINASE_ST"/>
    <property type="match status" value="1"/>
</dbReference>
<dbReference type="InterPro" id="IPR000719">
    <property type="entry name" value="Prot_kinase_dom"/>
</dbReference>
<comment type="caution">
    <text evidence="9">The sequence shown here is derived from an EMBL/GenBank/DDBJ whole genome shotgun (WGS) entry which is preliminary data.</text>
</comment>
<evidence type="ECO:0000256" key="4">
    <source>
        <dbReference type="ARBA" id="ARBA00022741"/>
    </source>
</evidence>